<proteinExistence type="predicted"/>
<evidence type="ECO:0008006" key="3">
    <source>
        <dbReference type="Google" id="ProtNLM"/>
    </source>
</evidence>
<dbReference type="Proteomes" id="UP001151699">
    <property type="component" value="Chromosome A"/>
</dbReference>
<evidence type="ECO:0000313" key="1">
    <source>
        <dbReference type="EMBL" id="KAJ6649233.1"/>
    </source>
</evidence>
<dbReference type="GO" id="GO:0005615">
    <property type="term" value="C:extracellular space"/>
    <property type="evidence" value="ECO:0007669"/>
    <property type="project" value="TreeGrafter"/>
</dbReference>
<evidence type="ECO:0000313" key="2">
    <source>
        <dbReference type="Proteomes" id="UP001151699"/>
    </source>
</evidence>
<protein>
    <recommendedName>
        <fullName evidence="3">Circadian clock-controlled protein</fullName>
    </recommendedName>
</protein>
<dbReference type="Gene3D" id="3.15.10.30">
    <property type="entry name" value="Haemolymph juvenile hormone binding protein"/>
    <property type="match status" value="1"/>
</dbReference>
<dbReference type="SMART" id="SM00700">
    <property type="entry name" value="JHBP"/>
    <property type="match status" value="1"/>
</dbReference>
<name>A0A9Q0NFC1_9DIPT</name>
<dbReference type="PANTHER" id="PTHR11008">
    <property type="entry name" value="PROTEIN TAKEOUT-LIKE PROTEIN"/>
    <property type="match status" value="1"/>
</dbReference>
<keyword evidence="2" id="KW-1185">Reference proteome</keyword>
<sequence>MFAHGAISCQIDSPTRDVCIKEALQDMLPKLKNGMAYLNIPPLDPYTINDTTIEYKRGDIYAVLTLKTATFHGMSEAEIREVRTKIDDYGMSTEVDVFMPHLSAEGMYKANGRFNSLKINAKGAFNMKLKDTATTHKFKGVFETRDGERFLKIESYDVIPTIGDLKVQMTGIFQDPELNKIAVEFINQYWPLFYRDMIPETKAIWEPILLTQLNAFMLRLPINRMLF</sequence>
<gene>
    <name evidence="1" type="ORF">Bhyg_04467</name>
</gene>
<dbReference type="InterPro" id="IPR038606">
    <property type="entry name" value="To_sf"/>
</dbReference>
<comment type="caution">
    <text evidence="1">The sequence shown here is derived from an EMBL/GenBank/DDBJ whole genome shotgun (WGS) entry which is preliminary data.</text>
</comment>
<dbReference type="Pfam" id="PF06585">
    <property type="entry name" value="JHBP"/>
    <property type="match status" value="1"/>
</dbReference>
<dbReference type="EMBL" id="WJQU01000001">
    <property type="protein sequence ID" value="KAJ6649233.1"/>
    <property type="molecule type" value="Genomic_DNA"/>
</dbReference>
<accession>A0A9Q0NFC1</accession>
<dbReference type="PANTHER" id="PTHR11008:SF18">
    <property type="entry name" value="BCDNA.GH05536-RELATED"/>
    <property type="match status" value="1"/>
</dbReference>
<dbReference type="AlphaFoldDB" id="A0A9Q0NFC1"/>
<dbReference type="OrthoDB" id="8196554at2759"/>
<organism evidence="1 2">
    <name type="scientific">Pseudolycoriella hygida</name>
    <dbReference type="NCBI Taxonomy" id="35572"/>
    <lineage>
        <taxon>Eukaryota</taxon>
        <taxon>Metazoa</taxon>
        <taxon>Ecdysozoa</taxon>
        <taxon>Arthropoda</taxon>
        <taxon>Hexapoda</taxon>
        <taxon>Insecta</taxon>
        <taxon>Pterygota</taxon>
        <taxon>Neoptera</taxon>
        <taxon>Endopterygota</taxon>
        <taxon>Diptera</taxon>
        <taxon>Nematocera</taxon>
        <taxon>Sciaroidea</taxon>
        <taxon>Sciaridae</taxon>
        <taxon>Pseudolycoriella</taxon>
    </lineage>
</organism>
<dbReference type="InterPro" id="IPR010562">
    <property type="entry name" value="Haemolymph_juvenile_hormone-bd"/>
</dbReference>
<reference evidence="1" key="1">
    <citation type="submission" date="2022-07" db="EMBL/GenBank/DDBJ databases">
        <authorList>
            <person name="Trinca V."/>
            <person name="Uliana J.V.C."/>
            <person name="Torres T.T."/>
            <person name="Ward R.J."/>
            <person name="Monesi N."/>
        </authorList>
    </citation>
    <scope>NUCLEOTIDE SEQUENCE</scope>
    <source>
        <strain evidence="1">HSMRA1968</strain>
        <tissue evidence="1">Whole embryos</tissue>
    </source>
</reference>